<evidence type="ECO:0000313" key="2">
    <source>
        <dbReference type="Proteomes" id="UP000035067"/>
    </source>
</evidence>
<comment type="caution">
    <text evidence="1">The sequence shown here is derived from an EMBL/GenBank/DDBJ whole genome shotgun (WGS) entry which is preliminary data.</text>
</comment>
<protein>
    <submittedName>
        <fullName evidence="1">Uncharacterized protein</fullName>
    </submittedName>
</protein>
<gene>
    <name evidence="1" type="ORF">TE42_04220</name>
</gene>
<proteinExistence type="predicted"/>
<reference evidence="1 2" key="1">
    <citation type="submission" date="2015-01" db="EMBL/GenBank/DDBJ databases">
        <title>Lifestyle Evolution in Cyanobacterial Symbionts of Sponges.</title>
        <authorList>
            <person name="Burgsdorf I."/>
            <person name="Slaby B.M."/>
            <person name="Handley K.M."/>
            <person name="Haber M."/>
            <person name="Blom J."/>
            <person name="Marshall C.W."/>
            <person name="Gilbert J.A."/>
            <person name="Hentschel U."/>
            <person name="Steindler L."/>
        </authorList>
    </citation>
    <scope>NUCLEOTIDE SEQUENCE [LARGE SCALE GENOMIC DNA]</scope>
    <source>
        <strain evidence="1">SP3</strain>
    </source>
</reference>
<dbReference type="AlphaFoldDB" id="A0A0G2IWH6"/>
<organism evidence="1 2">
    <name type="scientific">Candidatus Synechococcus spongiarum SP3</name>
    <dbReference type="NCBI Taxonomy" id="1604020"/>
    <lineage>
        <taxon>Bacteria</taxon>
        <taxon>Bacillati</taxon>
        <taxon>Cyanobacteriota</taxon>
        <taxon>Cyanophyceae</taxon>
        <taxon>Synechococcales</taxon>
        <taxon>Synechococcaceae</taxon>
        <taxon>Synechococcus</taxon>
    </lineage>
</organism>
<sequence>MNSLAFLALTITVTISFLNMNYLPRAELMFSGLGLYLLKIKAPVENFLQRSHKLEIIIKNLKIILNPNIFL</sequence>
<dbReference type="Proteomes" id="UP000035067">
    <property type="component" value="Unassembled WGS sequence"/>
</dbReference>
<accession>A0A0G2IWH6</accession>
<evidence type="ECO:0000313" key="1">
    <source>
        <dbReference type="EMBL" id="KKZ12539.1"/>
    </source>
</evidence>
<name>A0A0G2IWH6_9SYNE</name>
<dbReference type="EMBL" id="JXQG01000018">
    <property type="protein sequence ID" value="KKZ12539.1"/>
    <property type="molecule type" value="Genomic_DNA"/>
</dbReference>